<dbReference type="PRINTS" id="PR00081">
    <property type="entry name" value="GDHRDH"/>
</dbReference>
<dbReference type="Pfam" id="PF00106">
    <property type="entry name" value="adh_short"/>
    <property type="match status" value="1"/>
</dbReference>
<dbReference type="OrthoDB" id="9808814at2"/>
<dbReference type="EMBL" id="FQXV01000011">
    <property type="protein sequence ID" value="SHI16148.1"/>
    <property type="molecule type" value="Genomic_DNA"/>
</dbReference>
<organism evidence="4 5">
    <name type="scientific">Sporobacter termitidis DSM 10068</name>
    <dbReference type="NCBI Taxonomy" id="1123282"/>
    <lineage>
        <taxon>Bacteria</taxon>
        <taxon>Bacillati</taxon>
        <taxon>Bacillota</taxon>
        <taxon>Clostridia</taxon>
        <taxon>Eubacteriales</taxon>
        <taxon>Oscillospiraceae</taxon>
        <taxon>Sporobacter</taxon>
    </lineage>
</organism>
<dbReference type="GO" id="GO:0016491">
    <property type="term" value="F:oxidoreductase activity"/>
    <property type="evidence" value="ECO:0007669"/>
    <property type="project" value="UniProtKB-KW"/>
</dbReference>
<dbReference type="InterPro" id="IPR036291">
    <property type="entry name" value="NAD(P)-bd_dom_sf"/>
</dbReference>
<reference evidence="4 5" key="1">
    <citation type="submission" date="2016-11" db="EMBL/GenBank/DDBJ databases">
        <authorList>
            <person name="Jaros S."/>
            <person name="Januszkiewicz K."/>
            <person name="Wedrychowicz H."/>
        </authorList>
    </citation>
    <scope>NUCLEOTIDE SEQUENCE [LARGE SCALE GENOMIC DNA]</scope>
    <source>
        <strain evidence="4 5">DSM 10068</strain>
    </source>
</reference>
<protein>
    <recommendedName>
        <fullName evidence="3">Ketoreductase domain-containing protein</fullName>
    </recommendedName>
</protein>
<dbReference type="Gene3D" id="3.40.50.720">
    <property type="entry name" value="NAD(P)-binding Rossmann-like Domain"/>
    <property type="match status" value="1"/>
</dbReference>
<name>A0A1M5YW82_9FIRM</name>
<dbReference type="AlphaFoldDB" id="A0A1M5YW82"/>
<dbReference type="Proteomes" id="UP000183995">
    <property type="component" value="Unassembled WGS sequence"/>
</dbReference>
<comment type="similarity">
    <text evidence="1">Belongs to the short-chain dehydrogenases/reductases (SDR) family.</text>
</comment>
<evidence type="ECO:0000313" key="4">
    <source>
        <dbReference type="EMBL" id="SHI16148.1"/>
    </source>
</evidence>
<feature type="domain" description="Ketoreductase" evidence="3">
    <location>
        <begin position="3"/>
        <end position="186"/>
    </location>
</feature>
<dbReference type="SUPFAM" id="SSF51735">
    <property type="entry name" value="NAD(P)-binding Rossmann-fold domains"/>
    <property type="match status" value="1"/>
</dbReference>
<sequence length="263" mass="29019">MYVLITGAAGGLGRAFANECAKRGYDLYLTDISGPGLERIGHGITRRYGVRVLTRQCDLTRDDDVAGLFDDAAENGVKFGMLLNVAGVDFEGGFRERRADELLKIVRLNVEATLRMTHKVLNYRAEGPFYLVFVSSLASFYPMPLKATYAASKSFLREFACALGEELRPLGVRVLTLCPGGLPTNDDAISGITAQGFWGDVTTNSLEKVTRRTISRVLKGYSIYIPGLVNWLFRLAGALVPRPLLARLLYARWSGAQKEWLTV</sequence>
<keyword evidence="5" id="KW-1185">Reference proteome</keyword>
<proteinExistence type="inferred from homology"/>
<dbReference type="PANTHER" id="PTHR42901">
    <property type="entry name" value="ALCOHOL DEHYDROGENASE"/>
    <property type="match status" value="1"/>
</dbReference>
<dbReference type="STRING" id="1123282.SAMN02745823_02895"/>
<dbReference type="InterPro" id="IPR057326">
    <property type="entry name" value="KR_dom"/>
</dbReference>
<gene>
    <name evidence="4" type="ORF">SAMN02745823_02895</name>
</gene>
<dbReference type="InterPro" id="IPR002347">
    <property type="entry name" value="SDR_fam"/>
</dbReference>
<dbReference type="PANTHER" id="PTHR42901:SF1">
    <property type="entry name" value="ALCOHOL DEHYDROGENASE"/>
    <property type="match status" value="1"/>
</dbReference>
<dbReference type="RefSeq" id="WP_084726510.1">
    <property type="nucleotide sequence ID" value="NZ_FQXV01000011.1"/>
</dbReference>
<dbReference type="SMART" id="SM00822">
    <property type="entry name" value="PKS_KR"/>
    <property type="match status" value="1"/>
</dbReference>
<evidence type="ECO:0000256" key="1">
    <source>
        <dbReference type="ARBA" id="ARBA00006484"/>
    </source>
</evidence>
<keyword evidence="2" id="KW-0560">Oxidoreductase</keyword>
<dbReference type="PROSITE" id="PS00061">
    <property type="entry name" value="ADH_SHORT"/>
    <property type="match status" value="1"/>
</dbReference>
<evidence type="ECO:0000256" key="2">
    <source>
        <dbReference type="ARBA" id="ARBA00023002"/>
    </source>
</evidence>
<dbReference type="InterPro" id="IPR020904">
    <property type="entry name" value="Sc_DH/Rdtase_CS"/>
</dbReference>
<accession>A0A1M5YW82</accession>
<dbReference type="CDD" id="cd05233">
    <property type="entry name" value="SDR_c"/>
    <property type="match status" value="1"/>
</dbReference>
<evidence type="ECO:0000259" key="3">
    <source>
        <dbReference type="SMART" id="SM00822"/>
    </source>
</evidence>
<evidence type="ECO:0000313" key="5">
    <source>
        <dbReference type="Proteomes" id="UP000183995"/>
    </source>
</evidence>